<evidence type="ECO:0000256" key="15">
    <source>
        <dbReference type="RuleBase" id="RU003848"/>
    </source>
</evidence>
<evidence type="ECO:0000256" key="1">
    <source>
        <dbReference type="ARBA" id="ARBA00004162"/>
    </source>
</evidence>
<dbReference type="InterPro" id="IPR005864">
    <property type="entry name" value="ATP_synth_F0_bsu_bac"/>
</dbReference>
<comment type="function">
    <text evidence="12 14">F(1)F(0) ATP synthase produces ATP from ADP in the presence of a proton or sodium gradient. F-type ATPases consist of two structural domains, F(1) containing the extramembraneous catalytic core and F(0) containing the membrane proton channel, linked together by a central stalk and a peripheral stalk. During catalysis, ATP synthesis in the catalytic domain of F(1) is coupled via a rotary mechanism of the central stalk subunits to proton translocation.</text>
</comment>
<evidence type="ECO:0000256" key="4">
    <source>
        <dbReference type="ARBA" id="ARBA00022475"/>
    </source>
</evidence>
<evidence type="ECO:0000313" key="18">
    <source>
        <dbReference type="Proteomes" id="UP000186785"/>
    </source>
</evidence>
<evidence type="ECO:0000256" key="6">
    <source>
        <dbReference type="ARBA" id="ARBA00022692"/>
    </source>
</evidence>
<dbReference type="OrthoDB" id="5243563at2"/>
<dbReference type="EMBL" id="MQSV01000004">
    <property type="protein sequence ID" value="OKL47246.1"/>
    <property type="molecule type" value="Genomic_DNA"/>
</dbReference>
<keyword evidence="3 14" id="KW-0813">Transport</keyword>
<evidence type="ECO:0000256" key="9">
    <source>
        <dbReference type="ARBA" id="ARBA00023065"/>
    </source>
</evidence>
<keyword evidence="10 14" id="KW-0472">Membrane</keyword>
<evidence type="ECO:0000256" key="3">
    <source>
        <dbReference type="ARBA" id="ARBA00022448"/>
    </source>
</evidence>
<dbReference type="SUPFAM" id="SSF81573">
    <property type="entry name" value="F1F0 ATP synthase subunit B, membrane domain"/>
    <property type="match status" value="1"/>
</dbReference>
<evidence type="ECO:0000256" key="2">
    <source>
        <dbReference type="ARBA" id="ARBA00005513"/>
    </source>
</evidence>
<evidence type="ECO:0000256" key="16">
    <source>
        <dbReference type="SAM" id="Coils"/>
    </source>
</evidence>
<organism evidence="17 18">
    <name type="scientific">Boudabousia liubingyangii</name>
    <dbReference type="NCBI Taxonomy" id="1921764"/>
    <lineage>
        <taxon>Bacteria</taxon>
        <taxon>Bacillati</taxon>
        <taxon>Actinomycetota</taxon>
        <taxon>Actinomycetes</taxon>
        <taxon>Actinomycetales</taxon>
        <taxon>Actinomycetaceae</taxon>
        <taxon>Boudabousia</taxon>
    </lineage>
</organism>
<proteinExistence type="inferred from homology"/>
<dbReference type="Proteomes" id="UP000186785">
    <property type="component" value="Unassembled WGS sequence"/>
</dbReference>
<dbReference type="InterPro" id="IPR002146">
    <property type="entry name" value="ATP_synth_b/b'su_bac/chlpt"/>
</dbReference>
<evidence type="ECO:0000256" key="12">
    <source>
        <dbReference type="ARBA" id="ARBA00025198"/>
    </source>
</evidence>
<comment type="subunit">
    <text evidence="13 14">F-type ATPases have 2 components, F(1) - the catalytic core - and F(0) - the membrane proton channel. F(1) has five subunits: alpha(3), beta(3), gamma(1), delta(1), epsilon(1). F(0) has three main subunits: a(1), b(2) and c(10-14). The alpha and beta chains form an alternating ring which encloses part of the gamma chain. F(1) is attached to F(0) by a central stalk formed by the gamma and epsilon chains, while a peripheral stalk is formed by the delta and b chains.</text>
</comment>
<keyword evidence="16" id="KW-0175">Coiled coil</keyword>
<dbReference type="CDD" id="cd06503">
    <property type="entry name" value="ATP-synt_Fo_b"/>
    <property type="match status" value="1"/>
</dbReference>
<evidence type="ECO:0000256" key="13">
    <source>
        <dbReference type="ARBA" id="ARBA00025830"/>
    </source>
</evidence>
<dbReference type="NCBIfam" id="NF004412">
    <property type="entry name" value="PRK05759.1-3"/>
    <property type="match status" value="1"/>
</dbReference>
<dbReference type="HAMAP" id="MF_01398">
    <property type="entry name" value="ATP_synth_b_bprime"/>
    <property type="match status" value="1"/>
</dbReference>
<dbReference type="GO" id="GO:0046933">
    <property type="term" value="F:proton-transporting ATP synthase activity, rotational mechanism"/>
    <property type="evidence" value="ECO:0007669"/>
    <property type="project" value="UniProtKB-UniRule"/>
</dbReference>
<keyword evidence="7 14" id="KW-0375">Hydrogen ion transport</keyword>
<dbReference type="GO" id="GO:0005886">
    <property type="term" value="C:plasma membrane"/>
    <property type="evidence" value="ECO:0007669"/>
    <property type="project" value="UniProtKB-SubCell"/>
</dbReference>
<keyword evidence="9 14" id="KW-0406">Ion transport</keyword>
<dbReference type="RefSeq" id="WP_073709479.1">
    <property type="nucleotide sequence ID" value="NZ_MQSU01000004.1"/>
</dbReference>
<dbReference type="PANTHER" id="PTHR33445">
    <property type="entry name" value="ATP SYNTHASE SUBUNIT B', CHLOROPLASTIC"/>
    <property type="match status" value="1"/>
</dbReference>
<reference evidence="17 18" key="1">
    <citation type="submission" date="2016-11" db="EMBL/GenBank/DDBJ databases">
        <title>Actinomyces gypaetusis sp. nov. isolated from the vulture Gypaetus barbatus in Qinghai Tibet Plateau China.</title>
        <authorList>
            <person name="Meng X."/>
        </authorList>
    </citation>
    <scope>NUCLEOTIDE SEQUENCE [LARGE SCALE GENOMIC DNA]</scope>
    <source>
        <strain evidence="17 18">VUL4_2</strain>
    </source>
</reference>
<sequence length="183" mass="20128">MTSLVLAAAEHGSKTSHNPLLPHIYDLVWGVVVFLIISIVFYIYVLPRFNAVLDERTETIRAGLENAETAEKKLAAANSEAQAILDEAYRQAAQVREDASEQGRKIIAQAKLEATNEANRVAEVARAQLAADQLAAQESLRSDIGTMATNLAEKIVGEHLEDEALTSRVIDRFLDELDREMVA</sequence>
<feature type="coiled-coil region" evidence="16">
    <location>
        <begin position="60"/>
        <end position="98"/>
    </location>
</feature>
<evidence type="ECO:0000256" key="7">
    <source>
        <dbReference type="ARBA" id="ARBA00022781"/>
    </source>
</evidence>
<dbReference type="InterPro" id="IPR050059">
    <property type="entry name" value="ATP_synthase_B_chain"/>
</dbReference>
<keyword evidence="11 14" id="KW-0066">ATP synthesis</keyword>
<evidence type="ECO:0000313" key="17">
    <source>
        <dbReference type="EMBL" id="OKL47246.1"/>
    </source>
</evidence>
<evidence type="ECO:0000256" key="5">
    <source>
        <dbReference type="ARBA" id="ARBA00022547"/>
    </source>
</evidence>
<dbReference type="Pfam" id="PF00430">
    <property type="entry name" value="ATP-synt_B"/>
    <property type="match status" value="1"/>
</dbReference>
<keyword evidence="5 14" id="KW-0138">CF(0)</keyword>
<comment type="similarity">
    <text evidence="2 14 15">Belongs to the ATPase B chain family.</text>
</comment>
<keyword evidence="4 14" id="KW-1003">Cell membrane</keyword>
<evidence type="ECO:0000256" key="11">
    <source>
        <dbReference type="ARBA" id="ARBA00023310"/>
    </source>
</evidence>
<gene>
    <name evidence="14" type="primary">atpF</name>
    <name evidence="17" type="ORF">BSR29_06405</name>
</gene>
<keyword evidence="6 14" id="KW-0812">Transmembrane</keyword>
<dbReference type="NCBIfam" id="TIGR01144">
    <property type="entry name" value="ATP_synt_b"/>
    <property type="match status" value="1"/>
</dbReference>
<dbReference type="GO" id="GO:0045259">
    <property type="term" value="C:proton-transporting ATP synthase complex"/>
    <property type="evidence" value="ECO:0007669"/>
    <property type="project" value="UniProtKB-KW"/>
</dbReference>
<dbReference type="Gene3D" id="6.10.250.1580">
    <property type="match status" value="1"/>
</dbReference>
<dbReference type="InterPro" id="IPR028987">
    <property type="entry name" value="ATP_synth_B-like_membr_sf"/>
</dbReference>
<comment type="function">
    <text evidence="14">Component of the F(0) channel, it forms part of the peripheral stalk, linking F(1) to F(0).</text>
</comment>
<dbReference type="PANTHER" id="PTHR33445:SF1">
    <property type="entry name" value="ATP SYNTHASE SUBUNIT B"/>
    <property type="match status" value="1"/>
</dbReference>
<protein>
    <recommendedName>
        <fullName evidence="14">ATP synthase subunit b</fullName>
    </recommendedName>
    <alternativeName>
        <fullName evidence="14">ATP synthase F(0) sector subunit b</fullName>
    </alternativeName>
    <alternativeName>
        <fullName evidence="14">ATPase subunit I</fullName>
    </alternativeName>
    <alternativeName>
        <fullName evidence="14">F-type ATPase subunit b</fullName>
        <shortName evidence="14">F-ATPase subunit b</shortName>
    </alternativeName>
</protein>
<comment type="subcellular location">
    <subcellularLocation>
        <location evidence="1 14">Cell membrane</location>
        <topology evidence="1 14">Single-pass membrane protein</topology>
    </subcellularLocation>
</comment>
<keyword evidence="8 14" id="KW-1133">Transmembrane helix</keyword>
<name>A0A1Q5PKT7_9ACTO</name>
<dbReference type="AlphaFoldDB" id="A0A1Q5PKT7"/>
<accession>A0A1Q5PKT7</accession>
<comment type="caution">
    <text evidence="17">The sequence shown here is derived from an EMBL/GenBank/DDBJ whole genome shotgun (WGS) entry which is preliminary data.</text>
</comment>
<evidence type="ECO:0000256" key="14">
    <source>
        <dbReference type="HAMAP-Rule" id="MF_01398"/>
    </source>
</evidence>
<evidence type="ECO:0000256" key="10">
    <source>
        <dbReference type="ARBA" id="ARBA00023136"/>
    </source>
</evidence>
<dbReference type="STRING" id="1921764.BSR28_07875"/>
<keyword evidence="18" id="KW-1185">Reference proteome</keyword>
<evidence type="ECO:0000256" key="8">
    <source>
        <dbReference type="ARBA" id="ARBA00022989"/>
    </source>
</evidence>
<dbReference type="GO" id="GO:0046961">
    <property type="term" value="F:proton-transporting ATPase activity, rotational mechanism"/>
    <property type="evidence" value="ECO:0007669"/>
    <property type="project" value="TreeGrafter"/>
</dbReference>
<feature type="transmembrane region" description="Helical" evidence="14">
    <location>
        <begin position="27"/>
        <end position="46"/>
    </location>
</feature>